<evidence type="ECO:0000313" key="6">
    <source>
        <dbReference type="EMBL" id="PDX86694.1"/>
    </source>
</evidence>
<dbReference type="Proteomes" id="UP000220904">
    <property type="component" value="Unassembled WGS sequence"/>
</dbReference>
<dbReference type="AlphaFoldDB" id="A0A2A7B5L2"/>
<dbReference type="InterPro" id="IPR051453">
    <property type="entry name" value="MBL_Glyoxalase_II"/>
</dbReference>
<keyword evidence="4" id="KW-0862">Zinc</keyword>
<dbReference type="RefSeq" id="WP_097792554.1">
    <property type="nucleotide sequence ID" value="NZ_NOUV01000014.1"/>
</dbReference>
<evidence type="ECO:0000259" key="5">
    <source>
        <dbReference type="SMART" id="SM00849"/>
    </source>
</evidence>
<dbReference type="Gene3D" id="3.60.15.10">
    <property type="entry name" value="Ribonuclease Z/Hydroxyacylglutathione hydrolase-like"/>
    <property type="match status" value="1"/>
</dbReference>
<dbReference type="InterPro" id="IPR036866">
    <property type="entry name" value="RibonucZ/Hydroxyglut_hydro"/>
</dbReference>
<evidence type="ECO:0000313" key="7">
    <source>
        <dbReference type="Proteomes" id="UP000220904"/>
    </source>
</evidence>
<evidence type="ECO:0000256" key="3">
    <source>
        <dbReference type="ARBA" id="ARBA00022801"/>
    </source>
</evidence>
<gene>
    <name evidence="6" type="ORF">CHR60_08145</name>
</gene>
<dbReference type="EMBL" id="NOUV01000014">
    <property type="protein sequence ID" value="PDX86694.1"/>
    <property type="molecule type" value="Genomic_DNA"/>
</dbReference>
<accession>A0A2A7B5L2</accession>
<dbReference type="GO" id="GO:0016787">
    <property type="term" value="F:hydrolase activity"/>
    <property type="evidence" value="ECO:0007669"/>
    <property type="project" value="UniProtKB-KW"/>
</dbReference>
<dbReference type="SMART" id="SM00849">
    <property type="entry name" value="Lactamase_B"/>
    <property type="match status" value="1"/>
</dbReference>
<evidence type="ECO:0000256" key="4">
    <source>
        <dbReference type="ARBA" id="ARBA00022833"/>
    </source>
</evidence>
<protein>
    <submittedName>
        <fullName evidence="6">MBL fold hydrolase</fullName>
    </submittedName>
</protein>
<evidence type="ECO:0000256" key="2">
    <source>
        <dbReference type="ARBA" id="ARBA00022723"/>
    </source>
</evidence>
<dbReference type="CDD" id="cd06262">
    <property type="entry name" value="metallo-hydrolase-like_MBL-fold"/>
    <property type="match status" value="1"/>
</dbReference>
<comment type="cofactor">
    <cofactor evidence="1">
        <name>Zn(2+)</name>
        <dbReference type="ChEBI" id="CHEBI:29105"/>
    </cofactor>
</comment>
<proteinExistence type="predicted"/>
<evidence type="ECO:0000256" key="1">
    <source>
        <dbReference type="ARBA" id="ARBA00001947"/>
    </source>
</evidence>
<feature type="domain" description="Metallo-beta-lactamase" evidence="5">
    <location>
        <begin position="13"/>
        <end position="178"/>
    </location>
</feature>
<keyword evidence="2" id="KW-0479">Metal-binding</keyword>
<keyword evidence="3 6" id="KW-0378">Hydrolase</keyword>
<reference evidence="6 7" key="1">
    <citation type="journal article" date="2017" name="Front. Microbiol.">
        <title>New Insights into the Diversity of the Genus Faecalibacterium.</title>
        <authorList>
            <person name="Benevides L."/>
            <person name="Burman S."/>
            <person name="Martin R."/>
            <person name="Robert V."/>
            <person name="Thomas M."/>
            <person name="Miquel S."/>
            <person name="Chain F."/>
            <person name="Sokol H."/>
            <person name="Bermudez-Humaran L.G."/>
            <person name="Morrison M."/>
            <person name="Langella P."/>
            <person name="Azevedo V.A."/>
            <person name="Chatel J.M."/>
            <person name="Soares S."/>
        </authorList>
    </citation>
    <scope>NUCLEOTIDE SEQUENCE [LARGE SCALE GENOMIC DNA]</scope>
    <source>
        <strain evidence="6 7">AHMP21</strain>
    </source>
</reference>
<dbReference type="PANTHER" id="PTHR46233">
    <property type="entry name" value="HYDROXYACYLGLUTATHIONE HYDROLASE GLOC"/>
    <property type="match status" value="1"/>
</dbReference>
<comment type="caution">
    <text evidence="6">The sequence shown here is derived from an EMBL/GenBank/DDBJ whole genome shotgun (WGS) entry which is preliminary data.</text>
</comment>
<dbReference type="GO" id="GO:0046872">
    <property type="term" value="F:metal ion binding"/>
    <property type="evidence" value="ECO:0007669"/>
    <property type="project" value="UniProtKB-KW"/>
</dbReference>
<dbReference type="SUPFAM" id="SSF56281">
    <property type="entry name" value="Metallo-hydrolase/oxidoreductase"/>
    <property type="match status" value="1"/>
</dbReference>
<dbReference type="InterPro" id="IPR001279">
    <property type="entry name" value="Metallo-B-lactamas"/>
</dbReference>
<dbReference type="Pfam" id="PF00753">
    <property type="entry name" value="Lactamase_B"/>
    <property type="match status" value="1"/>
</dbReference>
<name>A0A2A7B5L2_9FIRM</name>
<organism evidence="6 7">
    <name type="scientific">Faecalibacterium prausnitzii</name>
    <dbReference type="NCBI Taxonomy" id="853"/>
    <lineage>
        <taxon>Bacteria</taxon>
        <taxon>Bacillati</taxon>
        <taxon>Bacillota</taxon>
        <taxon>Clostridia</taxon>
        <taxon>Eubacteriales</taxon>
        <taxon>Oscillospiraceae</taxon>
        <taxon>Faecalibacterium</taxon>
    </lineage>
</organism>
<dbReference type="OrthoDB" id="9802248at2"/>
<sequence length="201" mass="21808">MQAFHLLGSAPFYTNSFLLLTKAGHAVIIDPAAGVQEYDKILRDHGAVLTHILCTHGHYDHVGSAGVLSREWGAKIWCEAADCAGTQLFPLKSADFGYGEGTNLSVDELTFTAWHTPGHTEGSVVLLCSEYLFVGDTVFQGSIGRTDLEGGSDRKMEASLRKFAGLPIPKETQLLPGHGDFSTYGEELETNYYIKAALRNA</sequence>
<dbReference type="PANTHER" id="PTHR46233:SF3">
    <property type="entry name" value="HYDROXYACYLGLUTATHIONE HYDROLASE GLOC"/>
    <property type="match status" value="1"/>
</dbReference>